<organism evidence="2">
    <name type="scientific">Anguilla anguilla</name>
    <name type="common">European freshwater eel</name>
    <name type="synonym">Muraena anguilla</name>
    <dbReference type="NCBI Taxonomy" id="7936"/>
    <lineage>
        <taxon>Eukaryota</taxon>
        <taxon>Metazoa</taxon>
        <taxon>Chordata</taxon>
        <taxon>Craniata</taxon>
        <taxon>Vertebrata</taxon>
        <taxon>Euteleostomi</taxon>
        <taxon>Actinopterygii</taxon>
        <taxon>Neopterygii</taxon>
        <taxon>Teleostei</taxon>
        <taxon>Anguilliformes</taxon>
        <taxon>Anguillidae</taxon>
        <taxon>Anguilla</taxon>
    </lineage>
</organism>
<accession>A0A0E9SPZ1</accession>
<feature type="region of interest" description="Disordered" evidence="1">
    <location>
        <begin position="1"/>
        <end position="23"/>
    </location>
</feature>
<proteinExistence type="predicted"/>
<reference evidence="2" key="1">
    <citation type="submission" date="2014-11" db="EMBL/GenBank/DDBJ databases">
        <authorList>
            <person name="Amaro Gonzalez C."/>
        </authorList>
    </citation>
    <scope>NUCLEOTIDE SEQUENCE</scope>
</reference>
<reference evidence="2" key="2">
    <citation type="journal article" date="2015" name="Fish Shellfish Immunol.">
        <title>Early steps in the European eel (Anguilla anguilla)-Vibrio vulnificus interaction in the gills: Role of the RtxA13 toxin.</title>
        <authorList>
            <person name="Callol A."/>
            <person name="Pajuelo D."/>
            <person name="Ebbesson L."/>
            <person name="Teles M."/>
            <person name="MacKenzie S."/>
            <person name="Amaro C."/>
        </authorList>
    </citation>
    <scope>NUCLEOTIDE SEQUENCE</scope>
</reference>
<sequence>MMAHNSPFISTHNSFHSAGTPSAGTKVLTNSLPKAHFQPASPKSNLLLIRVHLFFKVFF</sequence>
<dbReference type="EMBL" id="GBXM01065275">
    <property type="protein sequence ID" value="JAH43302.1"/>
    <property type="molecule type" value="Transcribed_RNA"/>
</dbReference>
<dbReference type="AlphaFoldDB" id="A0A0E9SPZ1"/>
<feature type="compositionally biased region" description="Polar residues" evidence="1">
    <location>
        <begin position="7"/>
        <end position="23"/>
    </location>
</feature>
<evidence type="ECO:0000313" key="2">
    <source>
        <dbReference type="EMBL" id="JAH43302.1"/>
    </source>
</evidence>
<evidence type="ECO:0000256" key="1">
    <source>
        <dbReference type="SAM" id="MobiDB-lite"/>
    </source>
</evidence>
<protein>
    <submittedName>
        <fullName evidence="2">Uncharacterized protein</fullName>
    </submittedName>
</protein>
<name>A0A0E9SPZ1_ANGAN</name>